<comment type="function">
    <text evidence="1">Resistance to tetracycline by an active tetracycline efflux. This is an energy-dependent process that decreases the accumulation of the antibiotic in whole cells. This protein functions as a metal-tetracycline/H(+) antiporter.</text>
</comment>
<dbReference type="InterPro" id="IPR050189">
    <property type="entry name" value="MFS_Efflux_Transporters"/>
</dbReference>
<evidence type="ECO:0000259" key="11">
    <source>
        <dbReference type="PROSITE" id="PS50850"/>
    </source>
</evidence>
<dbReference type="PRINTS" id="PR01035">
    <property type="entry name" value="TCRTETA"/>
</dbReference>
<evidence type="ECO:0000256" key="5">
    <source>
        <dbReference type="ARBA" id="ARBA00022448"/>
    </source>
</evidence>
<evidence type="ECO:0000256" key="2">
    <source>
        <dbReference type="ARBA" id="ARBA00004651"/>
    </source>
</evidence>
<evidence type="ECO:0000256" key="10">
    <source>
        <dbReference type="RuleBase" id="RU365088"/>
    </source>
</evidence>
<name>A0A238KDS7_9RHOB</name>
<feature type="transmembrane region" description="Helical" evidence="10">
    <location>
        <begin position="168"/>
        <end position="187"/>
    </location>
</feature>
<feature type="transmembrane region" description="Helical" evidence="10">
    <location>
        <begin position="140"/>
        <end position="162"/>
    </location>
</feature>
<gene>
    <name evidence="12" type="primary">bcr_2</name>
    <name evidence="12" type="ORF">PEV8663_01979</name>
</gene>
<feature type="transmembrane region" description="Helical" evidence="10">
    <location>
        <begin position="217"/>
        <end position="241"/>
    </location>
</feature>
<dbReference type="PROSITE" id="PS50850">
    <property type="entry name" value="MFS"/>
    <property type="match status" value="1"/>
</dbReference>
<evidence type="ECO:0000256" key="6">
    <source>
        <dbReference type="ARBA" id="ARBA00022475"/>
    </source>
</evidence>
<evidence type="ECO:0000256" key="7">
    <source>
        <dbReference type="ARBA" id="ARBA00022692"/>
    </source>
</evidence>
<evidence type="ECO:0000256" key="9">
    <source>
        <dbReference type="ARBA" id="ARBA00023136"/>
    </source>
</evidence>
<feature type="transmembrane region" description="Helical" evidence="10">
    <location>
        <begin position="108"/>
        <end position="128"/>
    </location>
</feature>
<keyword evidence="7 10" id="KW-0812">Transmembrane</keyword>
<feature type="domain" description="Major facilitator superfamily (MFS) profile" evidence="11">
    <location>
        <begin position="17"/>
        <end position="400"/>
    </location>
</feature>
<dbReference type="Gene3D" id="1.20.1720.10">
    <property type="entry name" value="Multidrug resistance protein D"/>
    <property type="match status" value="1"/>
</dbReference>
<feature type="transmembrane region" description="Helical" evidence="10">
    <location>
        <begin position="283"/>
        <end position="303"/>
    </location>
</feature>
<feature type="transmembrane region" description="Helical" evidence="10">
    <location>
        <begin position="348"/>
        <end position="368"/>
    </location>
</feature>
<dbReference type="PROSITE" id="PS00216">
    <property type="entry name" value="SUGAR_TRANSPORT_1"/>
    <property type="match status" value="1"/>
</dbReference>
<sequence length="408" mass="43585">MDTRIEVRFRDRTTPPHIVTLVLLAGMSALAMNIFVPSLPMMTAYFDTEYRLMQLAVAGFLASNALLQIFIGPISDHYGRRPVLLAGIALFCVATVGCLIAPDVYSFLVFRMLQAVIATAMVLSRAIVRDMYPQDQAASMIGYVTMGMSVVPMVGPVLGGYLGELMGWQANFWLLLIVGLIVLWLTYQDVGETKVRTGQTMAEQVREYPELLTSPRFWGYALASALSSGAFFSYVGGAPYIGTELYGLDPSELGFFFGAPAVGYFFGNFITGKFAARIGVNKMVLWGSLIVTIPMITLLGIFAAGHGSVWVFFGFMTFVGIGNGMTIPNATAGMLSVRPRLAGTASGLGGAIMLGGGAAMSALAGLLLHPGTGAWPLLWMMAGSSAASVFVILLVIRRTKQIGGLDAS</sequence>
<comment type="similarity">
    <text evidence="4">Belongs to the major facilitator superfamily. TCR/Tet family.</text>
</comment>
<keyword evidence="8 10" id="KW-1133">Transmembrane helix</keyword>
<organism evidence="12 13">
    <name type="scientific">Pelagimonas varians</name>
    <dbReference type="NCBI Taxonomy" id="696760"/>
    <lineage>
        <taxon>Bacteria</taxon>
        <taxon>Pseudomonadati</taxon>
        <taxon>Pseudomonadota</taxon>
        <taxon>Alphaproteobacteria</taxon>
        <taxon>Rhodobacterales</taxon>
        <taxon>Roseobacteraceae</taxon>
        <taxon>Pelagimonas</taxon>
    </lineage>
</organism>
<evidence type="ECO:0000256" key="1">
    <source>
        <dbReference type="ARBA" id="ARBA00003279"/>
    </source>
</evidence>
<keyword evidence="10" id="KW-0997">Cell inner membrane</keyword>
<keyword evidence="13" id="KW-1185">Reference proteome</keyword>
<dbReference type="GO" id="GO:1990961">
    <property type="term" value="P:xenobiotic detoxification by transmembrane export across the plasma membrane"/>
    <property type="evidence" value="ECO:0007669"/>
    <property type="project" value="InterPro"/>
</dbReference>
<dbReference type="InterPro" id="IPR004812">
    <property type="entry name" value="Efflux_drug-R_Bcr/CmlA"/>
</dbReference>
<dbReference type="GO" id="GO:0005886">
    <property type="term" value="C:plasma membrane"/>
    <property type="evidence" value="ECO:0007669"/>
    <property type="project" value="UniProtKB-SubCell"/>
</dbReference>
<dbReference type="PANTHER" id="PTHR43124">
    <property type="entry name" value="PURINE EFFLUX PUMP PBUE"/>
    <property type="match status" value="1"/>
</dbReference>
<dbReference type="InterPro" id="IPR005829">
    <property type="entry name" value="Sugar_transporter_CS"/>
</dbReference>
<feature type="transmembrane region" description="Helical" evidence="10">
    <location>
        <begin position="374"/>
        <end position="396"/>
    </location>
</feature>
<evidence type="ECO:0000256" key="8">
    <source>
        <dbReference type="ARBA" id="ARBA00022989"/>
    </source>
</evidence>
<keyword evidence="9 10" id="KW-0472">Membrane</keyword>
<dbReference type="InterPro" id="IPR020846">
    <property type="entry name" value="MFS_dom"/>
</dbReference>
<dbReference type="InterPro" id="IPR036259">
    <property type="entry name" value="MFS_trans_sf"/>
</dbReference>
<feature type="transmembrane region" description="Helical" evidence="10">
    <location>
        <begin position="253"/>
        <end position="271"/>
    </location>
</feature>
<dbReference type="PANTHER" id="PTHR43124:SF3">
    <property type="entry name" value="CHLORAMPHENICOL EFFLUX PUMP RV0191"/>
    <property type="match status" value="1"/>
</dbReference>
<dbReference type="GO" id="GO:0042910">
    <property type="term" value="F:xenobiotic transmembrane transporter activity"/>
    <property type="evidence" value="ECO:0007669"/>
    <property type="project" value="InterPro"/>
</dbReference>
<evidence type="ECO:0000256" key="4">
    <source>
        <dbReference type="ARBA" id="ARBA00007520"/>
    </source>
</evidence>
<dbReference type="NCBIfam" id="TIGR00710">
    <property type="entry name" value="efflux_Bcr_CflA"/>
    <property type="match status" value="1"/>
</dbReference>
<accession>A0A238KDS7</accession>
<dbReference type="RefSeq" id="WP_097804488.1">
    <property type="nucleotide sequence ID" value="NZ_FXYH01000006.1"/>
</dbReference>
<protein>
    <recommendedName>
        <fullName evidence="10">Bcr/CflA family efflux transporter</fullName>
    </recommendedName>
</protein>
<feature type="transmembrane region" description="Helical" evidence="10">
    <location>
        <begin position="21"/>
        <end position="46"/>
    </location>
</feature>
<dbReference type="AlphaFoldDB" id="A0A238KDS7"/>
<evidence type="ECO:0000313" key="13">
    <source>
        <dbReference type="Proteomes" id="UP000220836"/>
    </source>
</evidence>
<feature type="transmembrane region" description="Helical" evidence="10">
    <location>
        <begin position="309"/>
        <end position="327"/>
    </location>
</feature>
<dbReference type="CDD" id="cd17320">
    <property type="entry name" value="MFS_MdfA_MDR_like"/>
    <property type="match status" value="1"/>
</dbReference>
<dbReference type="OrthoDB" id="9800416at2"/>
<dbReference type="Proteomes" id="UP000220836">
    <property type="component" value="Unassembled WGS sequence"/>
</dbReference>
<feature type="transmembrane region" description="Helical" evidence="10">
    <location>
        <begin position="83"/>
        <end position="102"/>
    </location>
</feature>
<reference evidence="12 13" key="1">
    <citation type="submission" date="2017-05" db="EMBL/GenBank/DDBJ databases">
        <authorList>
            <person name="Song R."/>
            <person name="Chenine A.L."/>
            <person name="Ruprecht R.M."/>
        </authorList>
    </citation>
    <scope>NUCLEOTIDE SEQUENCE [LARGE SCALE GENOMIC DNA]</scope>
    <source>
        <strain evidence="12 13">CECT 8663</strain>
    </source>
</reference>
<dbReference type="Pfam" id="PF07690">
    <property type="entry name" value="MFS_1"/>
    <property type="match status" value="1"/>
</dbReference>
<keyword evidence="5 10" id="KW-0813">Transport</keyword>
<feature type="transmembrane region" description="Helical" evidence="10">
    <location>
        <begin position="52"/>
        <end position="71"/>
    </location>
</feature>
<proteinExistence type="inferred from homology"/>
<evidence type="ECO:0000313" key="12">
    <source>
        <dbReference type="EMBL" id="SMX40332.1"/>
    </source>
</evidence>
<dbReference type="EMBL" id="FXYH01000006">
    <property type="protein sequence ID" value="SMX40332.1"/>
    <property type="molecule type" value="Genomic_DNA"/>
</dbReference>
<comment type="similarity">
    <text evidence="3 10">Belongs to the major facilitator superfamily. Bcr/CmlA family.</text>
</comment>
<keyword evidence="6" id="KW-1003">Cell membrane</keyword>
<dbReference type="InterPro" id="IPR011701">
    <property type="entry name" value="MFS"/>
</dbReference>
<comment type="subcellular location">
    <subcellularLocation>
        <location evidence="10">Cell inner membrane</location>
        <topology evidence="10">Multi-pass membrane protein</topology>
    </subcellularLocation>
    <subcellularLocation>
        <location evidence="2">Cell membrane</location>
        <topology evidence="2">Multi-pass membrane protein</topology>
    </subcellularLocation>
</comment>
<dbReference type="SUPFAM" id="SSF103473">
    <property type="entry name" value="MFS general substrate transporter"/>
    <property type="match status" value="1"/>
</dbReference>
<dbReference type="InterPro" id="IPR001958">
    <property type="entry name" value="Tet-R_TetA/multi-R_MdtG-like"/>
</dbReference>
<evidence type="ECO:0000256" key="3">
    <source>
        <dbReference type="ARBA" id="ARBA00006236"/>
    </source>
</evidence>